<evidence type="ECO:0000256" key="9">
    <source>
        <dbReference type="ARBA" id="ARBA00022960"/>
    </source>
</evidence>
<keyword evidence="9" id="KW-0133">Cell shape</keyword>
<dbReference type="InterPro" id="IPR001967">
    <property type="entry name" value="Peptidase_S11_N"/>
</dbReference>
<keyword evidence="8" id="KW-0378">Hydrolase</keyword>
<reference evidence="18" key="1">
    <citation type="submission" date="2020-10" db="EMBL/GenBank/DDBJ databases">
        <authorList>
            <person name="Gilroy R."/>
        </authorList>
    </citation>
    <scope>NUCLEOTIDE SEQUENCE</scope>
    <source>
        <strain evidence="18">ChiSxjej2B14-8506</strain>
    </source>
</reference>
<evidence type="ECO:0000256" key="3">
    <source>
        <dbReference type="ARBA" id="ARBA00007164"/>
    </source>
</evidence>
<keyword evidence="11" id="KW-0961">Cell wall biogenesis/degradation</keyword>
<organism evidence="18 19">
    <name type="scientific">Candidatus Fimadaptatus faecigallinarum</name>
    <dbReference type="NCBI Taxonomy" id="2840814"/>
    <lineage>
        <taxon>Bacteria</taxon>
        <taxon>Bacillati</taxon>
        <taxon>Bacillota</taxon>
        <taxon>Clostridia</taxon>
        <taxon>Eubacteriales</taxon>
        <taxon>Candidatus Fimadaptatus</taxon>
    </lineage>
</organism>
<comment type="pathway">
    <text evidence="2">Cell wall biogenesis; peptidoglycan biosynthesis.</text>
</comment>
<evidence type="ECO:0000256" key="11">
    <source>
        <dbReference type="ARBA" id="ARBA00023316"/>
    </source>
</evidence>
<dbReference type="InterPro" id="IPR015956">
    <property type="entry name" value="Peniciliin-bd_prot_C_sf"/>
</dbReference>
<dbReference type="Pfam" id="PF00768">
    <property type="entry name" value="Peptidase_S11"/>
    <property type="match status" value="1"/>
</dbReference>
<keyword evidence="7 16" id="KW-0732">Signal</keyword>
<sequence>MSRRIMPVLCALMGAVMLGLVMANALMLNAHASDESGESLPLESSVPFELNSGSALLMEASTGRVIYQKDADMRRPVASVTKLMPLLLIFEALDTGRCTLDDQVTVSRRAESMGGSQALLDAGSTYDFEVLLKSIIVGSANDSTVALSEYLYGSEEAMVARMNDRAAELGMNDTHFVNTTGLPAEGHYTTARDIATLSQQVLTHEEYFNYSTIWLDELVHPSGRITQLTNTNRLTRLYDGCDGLKTGSTNEAGYCMSATAKRGDMRLIAVVLGASSSSARFDDAEALLDHGFANYEMYTAARKGDIVEQAFPVIGGDPESVDIVLDGDCVTLIERGGASNIRLERTLPDELHAPLSAGQRVGSVRVMQGERVLREIDAVVAEDVCTRGLGEGLMRVIRLWLYR</sequence>
<comment type="similarity">
    <text evidence="3 15">Belongs to the peptidase S11 family.</text>
</comment>
<feature type="active site" evidence="13">
    <location>
        <position position="139"/>
    </location>
</feature>
<feature type="signal peptide" evidence="16">
    <location>
        <begin position="1"/>
        <end position="32"/>
    </location>
</feature>
<evidence type="ECO:0000256" key="13">
    <source>
        <dbReference type="PIRSR" id="PIRSR618044-1"/>
    </source>
</evidence>
<dbReference type="GO" id="GO:0009002">
    <property type="term" value="F:serine-type D-Ala-D-Ala carboxypeptidase activity"/>
    <property type="evidence" value="ECO:0007669"/>
    <property type="project" value="UniProtKB-EC"/>
</dbReference>
<accession>A0A9D1LT11</accession>
<dbReference type="PRINTS" id="PR00725">
    <property type="entry name" value="DADACBPTASE1"/>
</dbReference>
<comment type="function">
    <text evidence="1">Removes C-terminal D-alanyl residues from sugar-peptide cell wall precursors.</text>
</comment>
<dbReference type="Gene3D" id="2.60.410.10">
    <property type="entry name" value="D-Ala-D-Ala carboxypeptidase, C-terminal domain"/>
    <property type="match status" value="1"/>
</dbReference>
<dbReference type="SUPFAM" id="SSF56601">
    <property type="entry name" value="beta-lactamase/transpeptidase-like"/>
    <property type="match status" value="1"/>
</dbReference>
<evidence type="ECO:0000256" key="15">
    <source>
        <dbReference type="RuleBase" id="RU004016"/>
    </source>
</evidence>
<dbReference type="EC" id="3.4.16.4" evidence="4"/>
<evidence type="ECO:0000256" key="2">
    <source>
        <dbReference type="ARBA" id="ARBA00004752"/>
    </source>
</evidence>
<dbReference type="InterPro" id="IPR012907">
    <property type="entry name" value="Peptidase_S11_C"/>
</dbReference>
<evidence type="ECO:0000256" key="12">
    <source>
        <dbReference type="ARBA" id="ARBA00034000"/>
    </source>
</evidence>
<dbReference type="GO" id="GO:0006508">
    <property type="term" value="P:proteolysis"/>
    <property type="evidence" value="ECO:0007669"/>
    <property type="project" value="UniProtKB-KW"/>
</dbReference>
<keyword evidence="5 18" id="KW-0121">Carboxypeptidase</keyword>
<evidence type="ECO:0000313" key="18">
    <source>
        <dbReference type="EMBL" id="HIU47456.1"/>
    </source>
</evidence>
<proteinExistence type="inferred from homology"/>
<dbReference type="PANTHER" id="PTHR21581:SF6">
    <property type="entry name" value="TRAFFICKING PROTEIN PARTICLE COMPLEX SUBUNIT 12"/>
    <property type="match status" value="1"/>
</dbReference>
<evidence type="ECO:0000256" key="16">
    <source>
        <dbReference type="SAM" id="SignalP"/>
    </source>
</evidence>
<dbReference type="GO" id="GO:0071555">
    <property type="term" value="P:cell wall organization"/>
    <property type="evidence" value="ECO:0007669"/>
    <property type="project" value="UniProtKB-KW"/>
</dbReference>
<keyword evidence="6" id="KW-0645">Protease</keyword>
<dbReference type="Pfam" id="PF07943">
    <property type="entry name" value="PBP5_C"/>
    <property type="match status" value="1"/>
</dbReference>
<keyword evidence="10" id="KW-0573">Peptidoglycan synthesis</keyword>
<dbReference type="InterPro" id="IPR018044">
    <property type="entry name" value="Peptidase_S11"/>
</dbReference>
<protein>
    <recommendedName>
        <fullName evidence="4">serine-type D-Ala-D-Ala carboxypeptidase</fullName>
        <ecNumber evidence="4">3.4.16.4</ecNumber>
    </recommendedName>
</protein>
<dbReference type="InterPro" id="IPR012338">
    <property type="entry name" value="Beta-lactam/transpept-like"/>
</dbReference>
<comment type="catalytic activity">
    <reaction evidence="12">
        <text>Preferential cleavage: (Ac)2-L-Lys-D-Ala-|-D-Ala. Also transpeptidation of peptidyl-alanyl moieties that are N-acyl substituents of D-alanine.</text>
        <dbReference type="EC" id="3.4.16.4"/>
    </reaction>
</comment>
<feature type="binding site" evidence="14">
    <location>
        <position position="245"/>
    </location>
    <ligand>
        <name>substrate</name>
    </ligand>
</feature>
<evidence type="ECO:0000256" key="7">
    <source>
        <dbReference type="ARBA" id="ARBA00022729"/>
    </source>
</evidence>
<dbReference type="PANTHER" id="PTHR21581">
    <property type="entry name" value="D-ALANYL-D-ALANINE CARBOXYPEPTIDASE"/>
    <property type="match status" value="1"/>
</dbReference>
<comment type="caution">
    <text evidence="18">The sequence shown here is derived from an EMBL/GenBank/DDBJ whole genome shotgun (WGS) entry which is preliminary data.</text>
</comment>
<dbReference type="SUPFAM" id="SSF69189">
    <property type="entry name" value="Penicillin-binding protein associated domain"/>
    <property type="match status" value="1"/>
</dbReference>
<evidence type="ECO:0000256" key="10">
    <source>
        <dbReference type="ARBA" id="ARBA00022984"/>
    </source>
</evidence>
<feature type="domain" description="Peptidase S11 D-Ala-D-Ala carboxypeptidase A C-terminal" evidence="17">
    <location>
        <begin position="295"/>
        <end position="386"/>
    </location>
</feature>
<feature type="active site" description="Proton acceptor" evidence="13">
    <location>
        <position position="82"/>
    </location>
</feature>
<reference evidence="18" key="2">
    <citation type="journal article" date="2021" name="PeerJ">
        <title>Extensive microbial diversity within the chicken gut microbiome revealed by metagenomics and culture.</title>
        <authorList>
            <person name="Gilroy R."/>
            <person name="Ravi A."/>
            <person name="Getino M."/>
            <person name="Pursley I."/>
            <person name="Horton D.L."/>
            <person name="Alikhan N.F."/>
            <person name="Baker D."/>
            <person name="Gharbi K."/>
            <person name="Hall N."/>
            <person name="Watson M."/>
            <person name="Adriaenssens E.M."/>
            <person name="Foster-Nyarko E."/>
            <person name="Jarju S."/>
            <person name="Secka A."/>
            <person name="Antonio M."/>
            <person name="Oren A."/>
            <person name="Chaudhuri R.R."/>
            <person name="La Ragione R."/>
            <person name="Hildebrand F."/>
            <person name="Pallen M.J."/>
        </authorList>
    </citation>
    <scope>NUCLEOTIDE SEQUENCE</scope>
    <source>
        <strain evidence="18">ChiSxjej2B14-8506</strain>
    </source>
</reference>
<evidence type="ECO:0000256" key="14">
    <source>
        <dbReference type="PIRSR" id="PIRSR618044-2"/>
    </source>
</evidence>
<evidence type="ECO:0000313" key="19">
    <source>
        <dbReference type="Proteomes" id="UP000824123"/>
    </source>
</evidence>
<dbReference type="EMBL" id="DVNK01000056">
    <property type="protein sequence ID" value="HIU47456.1"/>
    <property type="molecule type" value="Genomic_DNA"/>
</dbReference>
<evidence type="ECO:0000256" key="8">
    <source>
        <dbReference type="ARBA" id="ARBA00022801"/>
    </source>
</evidence>
<evidence type="ECO:0000256" key="6">
    <source>
        <dbReference type="ARBA" id="ARBA00022670"/>
    </source>
</evidence>
<name>A0A9D1LT11_9FIRM</name>
<feature type="active site" description="Acyl-ester intermediate" evidence="13">
    <location>
        <position position="79"/>
    </location>
</feature>
<dbReference type="InterPro" id="IPR037167">
    <property type="entry name" value="Peptidase_S11_C_sf"/>
</dbReference>
<dbReference type="Gene3D" id="3.40.710.10">
    <property type="entry name" value="DD-peptidase/beta-lactamase superfamily"/>
    <property type="match status" value="1"/>
</dbReference>
<dbReference type="GO" id="GO:0009252">
    <property type="term" value="P:peptidoglycan biosynthetic process"/>
    <property type="evidence" value="ECO:0007669"/>
    <property type="project" value="UniProtKB-KW"/>
</dbReference>
<dbReference type="SMART" id="SM00936">
    <property type="entry name" value="PBP5_C"/>
    <property type="match status" value="1"/>
</dbReference>
<evidence type="ECO:0000256" key="5">
    <source>
        <dbReference type="ARBA" id="ARBA00022645"/>
    </source>
</evidence>
<gene>
    <name evidence="18" type="ORF">IAC59_09415</name>
</gene>
<dbReference type="GO" id="GO:0008360">
    <property type="term" value="P:regulation of cell shape"/>
    <property type="evidence" value="ECO:0007669"/>
    <property type="project" value="UniProtKB-KW"/>
</dbReference>
<evidence type="ECO:0000256" key="4">
    <source>
        <dbReference type="ARBA" id="ARBA00012448"/>
    </source>
</evidence>
<feature type="chain" id="PRO_5038800226" description="serine-type D-Ala-D-Ala carboxypeptidase" evidence="16">
    <location>
        <begin position="33"/>
        <end position="403"/>
    </location>
</feature>
<dbReference type="AlphaFoldDB" id="A0A9D1LT11"/>
<evidence type="ECO:0000259" key="17">
    <source>
        <dbReference type="SMART" id="SM00936"/>
    </source>
</evidence>
<evidence type="ECO:0000256" key="1">
    <source>
        <dbReference type="ARBA" id="ARBA00003217"/>
    </source>
</evidence>
<dbReference type="Proteomes" id="UP000824123">
    <property type="component" value="Unassembled WGS sequence"/>
</dbReference>